<evidence type="ECO:0000259" key="2">
    <source>
        <dbReference type="PROSITE" id="PS50853"/>
    </source>
</evidence>
<dbReference type="Gene3D" id="2.60.40.10">
    <property type="entry name" value="Immunoglobulins"/>
    <property type="match status" value="2"/>
</dbReference>
<dbReference type="PANTHER" id="PTHR26391">
    <property type="entry name" value="INACTIVE TYROSINE-PROTEIN KINASE 7"/>
    <property type="match status" value="1"/>
</dbReference>
<dbReference type="PANTHER" id="PTHR26391:SF18">
    <property type="entry name" value="PROTEIN KINASE RECEPTOR TIE-1, PUTATIVE-RELATED"/>
    <property type="match status" value="1"/>
</dbReference>
<dbReference type="Gene3D" id="2.170.300.10">
    <property type="entry name" value="Tie2 ligand-binding domain superfamily"/>
    <property type="match status" value="2"/>
</dbReference>
<dbReference type="EMBL" id="MRZV01000088">
    <property type="protein sequence ID" value="PIK59257.1"/>
    <property type="molecule type" value="Genomic_DNA"/>
</dbReference>
<dbReference type="PROSITE" id="PS50835">
    <property type="entry name" value="IG_LIKE"/>
    <property type="match status" value="1"/>
</dbReference>
<dbReference type="PROSITE" id="PS50853">
    <property type="entry name" value="FN3"/>
    <property type="match status" value="1"/>
</dbReference>
<gene>
    <name evidence="3" type="ORF">BSL78_03841</name>
</gene>
<protein>
    <submittedName>
        <fullName evidence="3">Putative angiopoietin-1 receptor</fullName>
    </submittedName>
</protein>
<sequence>MTFLGVKPFESEHSSPQYHCYLSESDNIAANAHVESFRTVWTRNDDDENVDPPAPFWIDAYIIPSDELVSVTVNAGDTGVSIGMKSTTSQNVADFRWLKDNARNYAISGQDTWVISGQVEVDDAGVYECHIQGYRSDAKQGLKLLIVRACPANRWGPDACDGYVTTVITEAFVMRTVENAFVLLGSKEQIVKKVTIFSMICCWETCGPNRFGETCDKECSTTGIECDRYLFCLAHPYGCSCNTGFKACDSGTYGASCLQTCHCQSGQCDRYTGVCTGSPPGCSSGWTGLIAKFMVHDLVCEGFNLSIVLDVCTTDYYGSTCTDKCHCMGNVACDKITGECPNQHCAPGYEVHMGEQNCAECLGPRFGESCADDCHCSESNCNKVTGSCSGGCNPEWVELFSPNLCQTGIIDAAYTRKNPGVTVPVTCTAANGPSPSDINQLEFVLSRHHENLDDNGISTGEITGDATTTTAAFMVDNVTDGQTLYCQLRKDGKNYAVYNITIDVFDLPVLQTAPEADSITDSTVTISWSAWDEENEDGDPPVIGYTPYYKLASGLTWSIQASSAPIKTLNFTFTALT</sequence>
<keyword evidence="4" id="KW-1185">Reference proteome</keyword>
<dbReference type="InterPro" id="IPR007110">
    <property type="entry name" value="Ig-like_dom"/>
</dbReference>
<name>A0A2G8LG85_STIJA</name>
<evidence type="ECO:0000259" key="1">
    <source>
        <dbReference type="PROSITE" id="PS50835"/>
    </source>
</evidence>
<dbReference type="CDD" id="cd00063">
    <property type="entry name" value="FN3"/>
    <property type="match status" value="1"/>
</dbReference>
<feature type="domain" description="Fibronectin type-III" evidence="2">
    <location>
        <begin position="510"/>
        <end position="577"/>
    </location>
</feature>
<accession>A0A2G8LG85</accession>
<dbReference type="InterPro" id="IPR036116">
    <property type="entry name" value="FN3_sf"/>
</dbReference>
<feature type="domain" description="Ig-like" evidence="1">
    <location>
        <begin position="64"/>
        <end position="132"/>
    </location>
</feature>
<organism evidence="3 4">
    <name type="scientific">Stichopus japonicus</name>
    <name type="common">Sea cucumber</name>
    <dbReference type="NCBI Taxonomy" id="307972"/>
    <lineage>
        <taxon>Eukaryota</taxon>
        <taxon>Metazoa</taxon>
        <taxon>Echinodermata</taxon>
        <taxon>Eleutherozoa</taxon>
        <taxon>Echinozoa</taxon>
        <taxon>Holothuroidea</taxon>
        <taxon>Aspidochirotacea</taxon>
        <taxon>Aspidochirotida</taxon>
        <taxon>Stichopodidae</taxon>
        <taxon>Apostichopus</taxon>
    </lineage>
</organism>
<dbReference type="OrthoDB" id="10252017at2759"/>
<keyword evidence="3" id="KW-0675">Receptor</keyword>
<dbReference type="Proteomes" id="UP000230750">
    <property type="component" value="Unassembled WGS sequence"/>
</dbReference>
<dbReference type="InterPro" id="IPR013783">
    <property type="entry name" value="Ig-like_fold"/>
</dbReference>
<dbReference type="STRING" id="307972.A0A2G8LG85"/>
<dbReference type="InterPro" id="IPR003961">
    <property type="entry name" value="FN3_dom"/>
</dbReference>
<comment type="caution">
    <text evidence="3">The sequence shown here is derived from an EMBL/GenBank/DDBJ whole genome shotgun (WGS) entry which is preliminary data.</text>
</comment>
<dbReference type="SUPFAM" id="SSF49265">
    <property type="entry name" value="Fibronectin type III"/>
    <property type="match status" value="1"/>
</dbReference>
<reference evidence="3 4" key="1">
    <citation type="journal article" date="2017" name="PLoS Biol.">
        <title>The sea cucumber genome provides insights into morphological evolution and visceral regeneration.</title>
        <authorList>
            <person name="Zhang X."/>
            <person name="Sun L."/>
            <person name="Yuan J."/>
            <person name="Sun Y."/>
            <person name="Gao Y."/>
            <person name="Zhang L."/>
            <person name="Li S."/>
            <person name="Dai H."/>
            <person name="Hamel J.F."/>
            <person name="Liu C."/>
            <person name="Yu Y."/>
            <person name="Liu S."/>
            <person name="Lin W."/>
            <person name="Guo K."/>
            <person name="Jin S."/>
            <person name="Xu P."/>
            <person name="Storey K.B."/>
            <person name="Huan P."/>
            <person name="Zhang T."/>
            <person name="Zhou Y."/>
            <person name="Zhang J."/>
            <person name="Lin C."/>
            <person name="Li X."/>
            <person name="Xing L."/>
            <person name="Huo D."/>
            <person name="Sun M."/>
            <person name="Wang L."/>
            <person name="Mercier A."/>
            <person name="Li F."/>
            <person name="Yang H."/>
            <person name="Xiang J."/>
        </authorList>
    </citation>
    <scope>NUCLEOTIDE SEQUENCE [LARGE SCALE GENOMIC DNA]</scope>
    <source>
        <strain evidence="3">Shaxun</strain>
        <tissue evidence="3">Muscle</tissue>
    </source>
</reference>
<dbReference type="AlphaFoldDB" id="A0A2G8LG85"/>
<evidence type="ECO:0000313" key="4">
    <source>
        <dbReference type="Proteomes" id="UP000230750"/>
    </source>
</evidence>
<proteinExistence type="predicted"/>
<evidence type="ECO:0000313" key="3">
    <source>
        <dbReference type="EMBL" id="PIK59257.1"/>
    </source>
</evidence>